<dbReference type="SMART" id="SM00382">
    <property type="entry name" value="AAA"/>
    <property type="match status" value="1"/>
</dbReference>
<dbReference type="PROSITE" id="PS50893">
    <property type="entry name" value="ABC_TRANSPORTER_2"/>
    <property type="match status" value="1"/>
</dbReference>
<protein>
    <submittedName>
        <fullName evidence="5">ABC transporter ATP-binding protein</fullName>
    </submittedName>
</protein>
<dbReference type="AlphaFoldDB" id="A0A0K1P5D2"/>
<evidence type="ECO:0000256" key="3">
    <source>
        <dbReference type="SAM" id="Coils"/>
    </source>
</evidence>
<dbReference type="SUPFAM" id="SSF52540">
    <property type="entry name" value="P-loop containing nucleoside triphosphate hydrolases"/>
    <property type="match status" value="1"/>
</dbReference>
<evidence type="ECO:0000313" key="6">
    <source>
        <dbReference type="Proteomes" id="UP000067243"/>
    </source>
</evidence>
<evidence type="ECO:0000259" key="4">
    <source>
        <dbReference type="PROSITE" id="PS50893"/>
    </source>
</evidence>
<keyword evidence="6" id="KW-1185">Reference proteome</keyword>
<organism evidence="5 6">
    <name type="scientific">Spiroplasma turonicum</name>
    <dbReference type="NCBI Taxonomy" id="216946"/>
    <lineage>
        <taxon>Bacteria</taxon>
        <taxon>Bacillati</taxon>
        <taxon>Mycoplasmatota</taxon>
        <taxon>Mollicutes</taxon>
        <taxon>Entomoplasmatales</taxon>
        <taxon>Spiroplasmataceae</taxon>
        <taxon>Spiroplasma</taxon>
    </lineage>
</organism>
<evidence type="ECO:0000256" key="1">
    <source>
        <dbReference type="ARBA" id="ARBA00022741"/>
    </source>
</evidence>
<proteinExistence type="predicted"/>
<keyword evidence="1" id="KW-0547">Nucleotide-binding</keyword>
<dbReference type="STRING" id="216946.STURO_v1c02430"/>
<evidence type="ECO:0000256" key="2">
    <source>
        <dbReference type="ARBA" id="ARBA00022840"/>
    </source>
</evidence>
<evidence type="ECO:0000313" key="5">
    <source>
        <dbReference type="EMBL" id="AKU79490.1"/>
    </source>
</evidence>
<dbReference type="PANTHER" id="PTHR43038:SF3">
    <property type="entry name" value="ABC TRANSPORTER G FAMILY MEMBER 20 ISOFORM X1"/>
    <property type="match status" value="1"/>
</dbReference>
<dbReference type="EMBL" id="CP012328">
    <property type="protein sequence ID" value="AKU79490.1"/>
    <property type="molecule type" value="Genomic_DNA"/>
</dbReference>
<dbReference type="GO" id="GO:0005524">
    <property type="term" value="F:ATP binding"/>
    <property type="evidence" value="ECO:0007669"/>
    <property type="project" value="UniProtKB-KW"/>
</dbReference>
<gene>
    <name evidence="5" type="ORF">STURON_00244</name>
</gene>
<sequence>MTMTQKDWIVTLENVSKIFNKKIWAIKKINLKIFRGEGVSVIGPNQSGKSVLGRLIASQIKNTGGILEYNFIQGDALSAIGFQFRQTSWPDGFKIREVFNLYKEIYNINDKEWIDEVISTFDIATRWNKVLNSCNTSWLQLFSIALAILHKPELVVLDEVSSTIGIDFKVRILNFLKKYKETNNATFVIISPDDTTFHYLCNRVIVLESGLILSDDYTDDWDPTINFETYSLKVMDAIEKKEVSYTPDPIFKPILQNFEVHLNLFKEQYNKFLTINEQFENEQDIVHIKNINYHVTELHEKLIQVSTTALSKKNIDNIKLLILNLIKFIKKTRKFASKLDSSLVYKKSIFTFLDKITFFVYYLDNTLMKLFKSNNILEYASEKTTNLSEKDLNRLKLLKKKYIQEEIRIMKQENRIMKRLEKRK</sequence>
<name>A0A0K1P5D2_9MOLU</name>
<keyword evidence="3" id="KW-0175">Coiled coil</keyword>
<accession>A0A0K1P5D2</accession>
<keyword evidence="2 5" id="KW-0067">ATP-binding</keyword>
<dbReference type="Gene3D" id="3.40.50.300">
    <property type="entry name" value="P-loop containing nucleotide triphosphate hydrolases"/>
    <property type="match status" value="1"/>
</dbReference>
<dbReference type="RefSeq" id="WP_082236160.1">
    <property type="nucleotide sequence ID" value="NZ_CP013860.1"/>
</dbReference>
<dbReference type="Pfam" id="PF00005">
    <property type="entry name" value="ABC_tran"/>
    <property type="match status" value="1"/>
</dbReference>
<dbReference type="InterPro" id="IPR003593">
    <property type="entry name" value="AAA+_ATPase"/>
</dbReference>
<dbReference type="GO" id="GO:0016887">
    <property type="term" value="F:ATP hydrolysis activity"/>
    <property type="evidence" value="ECO:0007669"/>
    <property type="project" value="InterPro"/>
</dbReference>
<dbReference type="PATRIC" id="fig|216946.3.peg.243"/>
<feature type="coiled-coil region" evidence="3">
    <location>
        <begin position="395"/>
        <end position="423"/>
    </location>
</feature>
<dbReference type="KEGG" id="stur:STURON_00244"/>
<dbReference type="PANTHER" id="PTHR43038">
    <property type="entry name" value="ATP-BINDING CASSETTE, SUB-FAMILY H, MEMBER 1"/>
    <property type="match status" value="1"/>
</dbReference>
<dbReference type="InterPro" id="IPR003439">
    <property type="entry name" value="ABC_transporter-like_ATP-bd"/>
</dbReference>
<dbReference type="InterPro" id="IPR027417">
    <property type="entry name" value="P-loop_NTPase"/>
</dbReference>
<reference evidence="5 6" key="1">
    <citation type="journal article" date="2015" name="Genome Announc.">
        <title>Complete Genome Sequence of Spiroplasma turonicum Strain Tab4cT, a Parasite of a Horse Fly, Haematopota sp. (Diptera: Tabanidae).</title>
        <authorList>
            <person name="Davis R.E."/>
            <person name="Shao J."/>
            <person name="Zhao Y."/>
            <person name="Gasparich G.E."/>
            <person name="Gaynor B.J."/>
            <person name="Donofrio N."/>
        </authorList>
    </citation>
    <scope>NUCLEOTIDE SEQUENCE [LARGE SCALE GENOMIC DNA]</scope>
    <source>
        <strain evidence="5 6">Tab4c</strain>
    </source>
</reference>
<feature type="domain" description="ABC transporter" evidence="4">
    <location>
        <begin position="10"/>
        <end position="234"/>
    </location>
</feature>
<dbReference type="Proteomes" id="UP000067243">
    <property type="component" value="Chromosome"/>
</dbReference>